<evidence type="ECO:0000313" key="3">
    <source>
        <dbReference type="Proteomes" id="UP001149079"/>
    </source>
</evidence>
<reference evidence="2" key="1">
    <citation type="submission" date="2022-11" db="EMBL/GenBank/DDBJ databases">
        <authorList>
            <person name="Petersen C."/>
        </authorList>
    </citation>
    <scope>NUCLEOTIDE SEQUENCE</scope>
    <source>
        <strain evidence="2">IBT 22155</strain>
    </source>
</reference>
<feature type="region of interest" description="Disordered" evidence="1">
    <location>
        <begin position="46"/>
        <end position="83"/>
    </location>
</feature>
<sequence>MLRASLRSVSGPSRRHVCLSCIARHGAPILRQFHYLPALRVHTSESKPENESFDASNEPPFQVPRNDQTPEKKHADIPGKKQSMDLATWDGLTQSQKLQWMRTNEHEYKRFRNQHRSPERRRLAPRHTEMQARSWWMKQKSKGRESAESGEPQSEPAKSEAPSEAQSEAASEVPSEAPQSEKEEFLKTWQSKSKSKVGKNAQLAHTKLLAAREGSETKQARAARLKGLAERQAARKEKEARLEAARALNSEKAAIPEVEVDVGTSESKSQPQPEISTDSAAESAGSEKLATDAPEGSETTSPTEPSKTKKASKKAAKIPQDSGCLSADKHSLQPIDAPMSPVPNVSFGLDRVLFNPGVYQLRDYRSRVYNFDPYLDKIMPVSEFDFDTLKPYITSSKDVIALEMAAKQKKKYYGSSSSMTSVLSHFHFLLSAWRPIDTRRLSQGFSDNLRSYTRLLRAPTAMFLHYKEKEGVYAIDADKEYDSANILMNLGKSMEKLLTLPKQEFERYRRTSQNKITPEEEETVPESYHYTGLGKFLMRSQLDAYDPRLPGTGMFDLKTRAVVSIRMDAMNHERGMGYEIKSRYGLFESFEREYFDMIRSAFLKYSLQVRVGRMDGIFVAYHNIERIFGFQYISLPEMDQCLHGQSATNLGDREFILSLGLWEKIMDKATKKFPKKSLRFHFETRDGKEPYMYIIAQPVTDEEIHAIQTKNQDEIEAIQKKLFNPDPEQKTEAGKESSDVDSDKPVADPIMDSEYDKHSAGQEAEIDIDAEGESDLDAEPSAEHEVEIESELDPETPAEIDLDAETHESEGIELEEYLENMSKKSSTSPETEVDTPAEQDEYFEDLLAMTLKITNKVNGEPVERPNRLGAQDKWTVDYELDEMDVKRGNDILRMCKRRRRLIFERSEDEEGVNSRNKEYLARLQKMAKQGRMHRQKERRKDRQQGIVVYEDLSGSGNWKKEKGKGPNKKVKG</sequence>
<feature type="region of interest" description="Disordered" evidence="1">
    <location>
        <begin position="818"/>
        <end position="837"/>
    </location>
</feature>
<dbReference type="GeneID" id="81404017"/>
<feature type="compositionally biased region" description="Low complexity" evidence="1">
    <location>
        <begin position="293"/>
        <end position="305"/>
    </location>
</feature>
<reference evidence="2" key="2">
    <citation type="journal article" date="2023" name="IMA Fungus">
        <title>Comparative genomic study of the Penicillium genus elucidates a diverse pangenome and 15 lateral gene transfer events.</title>
        <authorList>
            <person name="Petersen C."/>
            <person name="Sorensen T."/>
            <person name="Nielsen M.R."/>
            <person name="Sondergaard T.E."/>
            <person name="Sorensen J.L."/>
            <person name="Fitzpatrick D.A."/>
            <person name="Frisvad J.C."/>
            <person name="Nielsen K.L."/>
        </authorList>
    </citation>
    <scope>NUCLEOTIDE SEQUENCE</scope>
    <source>
        <strain evidence="2">IBT 22155</strain>
    </source>
</reference>
<feature type="compositionally biased region" description="Acidic residues" evidence="1">
    <location>
        <begin position="788"/>
        <end position="798"/>
    </location>
</feature>
<keyword evidence="3" id="KW-1185">Reference proteome</keyword>
<dbReference type="AlphaFoldDB" id="A0A9W9H5X4"/>
<comment type="caution">
    <text evidence="2">The sequence shown here is derived from an EMBL/GenBank/DDBJ whole genome shotgun (WGS) entry which is preliminary data.</text>
</comment>
<organism evidence="2 3">
    <name type="scientific">Penicillium bovifimosum</name>
    <dbReference type="NCBI Taxonomy" id="126998"/>
    <lineage>
        <taxon>Eukaryota</taxon>
        <taxon>Fungi</taxon>
        <taxon>Dikarya</taxon>
        <taxon>Ascomycota</taxon>
        <taxon>Pezizomycotina</taxon>
        <taxon>Eurotiomycetes</taxon>
        <taxon>Eurotiomycetidae</taxon>
        <taxon>Eurotiales</taxon>
        <taxon>Aspergillaceae</taxon>
        <taxon>Penicillium</taxon>
    </lineage>
</organism>
<dbReference type="GO" id="GO:0005740">
    <property type="term" value="C:mitochondrial envelope"/>
    <property type="evidence" value="ECO:0007669"/>
    <property type="project" value="TreeGrafter"/>
</dbReference>
<feature type="region of interest" description="Disordered" evidence="1">
    <location>
        <begin position="927"/>
        <end position="972"/>
    </location>
</feature>
<feature type="compositionally biased region" description="Low complexity" evidence="1">
    <location>
        <begin position="151"/>
        <end position="178"/>
    </location>
</feature>
<feature type="region of interest" description="Disordered" evidence="1">
    <location>
        <begin position="723"/>
        <end position="761"/>
    </location>
</feature>
<feature type="compositionally biased region" description="Basic and acidic residues" evidence="1">
    <location>
        <begin position="109"/>
        <end position="130"/>
    </location>
</feature>
<dbReference type="PANTHER" id="PTHR31014:SF0">
    <property type="entry name" value="MITOCHONDRIAL TRANSLATION SYSTEM COMPONENT PET127-RELATED"/>
    <property type="match status" value="1"/>
</dbReference>
<proteinExistence type="predicted"/>
<feature type="compositionally biased region" description="Basic and acidic residues" evidence="1">
    <location>
        <begin position="68"/>
        <end position="83"/>
    </location>
</feature>
<feature type="compositionally biased region" description="Basic residues" evidence="1">
    <location>
        <begin position="928"/>
        <end position="937"/>
    </location>
</feature>
<evidence type="ECO:0000313" key="2">
    <source>
        <dbReference type="EMBL" id="KAJ5139255.1"/>
    </source>
</evidence>
<feature type="region of interest" description="Disordered" evidence="1">
    <location>
        <begin position="109"/>
        <end position="332"/>
    </location>
</feature>
<dbReference type="InterPro" id="IPR013943">
    <property type="entry name" value="Pet127"/>
</dbReference>
<feature type="compositionally biased region" description="Basic and acidic residues" evidence="1">
    <location>
        <begin position="727"/>
        <end position="746"/>
    </location>
</feature>
<dbReference type="EMBL" id="JAPQKL010000003">
    <property type="protein sequence ID" value="KAJ5139255.1"/>
    <property type="molecule type" value="Genomic_DNA"/>
</dbReference>
<accession>A0A9W9H5X4</accession>
<name>A0A9W9H5X4_9EURO</name>
<dbReference type="PANTHER" id="PTHR31014">
    <property type="entry name" value="MITOCHONDRIAL TRANSLATION SYSTEM COMPONENT PET127-RELATED"/>
    <property type="match status" value="1"/>
</dbReference>
<dbReference type="GO" id="GO:0000964">
    <property type="term" value="P:mitochondrial RNA 5'-end processing"/>
    <property type="evidence" value="ECO:0007669"/>
    <property type="project" value="TreeGrafter"/>
</dbReference>
<gene>
    <name evidence="2" type="ORF">N7515_004103</name>
</gene>
<feature type="compositionally biased region" description="Basic and acidic residues" evidence="1">
    <location>
        <begin position="227"/>
        <end position="244"/>
    </location>
</feature>
<dbReference type="Pfam" id="PF08634">
    <property type="entry name" value="Pet127"/>
    <property type="match status" value="1"/>
</dbReference>
<evidence type="ECO:0000256" key="1">
    <source>
        <dbReference type="SAM" id="MobiDB-lite"/>
    </source>
</evidence>
<dbReference type="RefSeq" id="XP_056523904.1">
    <property type="nucleotide sequence ID" value="XM_056664847.1"/>
</dbReference>
<protein>
    <submittedName>
        <fullName evidence="2">Uncharacterized protein</fullName>
    </submittedName>
</protein>
<dbReference type="OrthoDB" id="10249045at2759"/>
<feature type="region of interest" description="Disordered" evidence="1">
    <location>
        <begin position="774"/>
        <end position="798"/>
    </location>
</feature>
<feature type="compositionally biased region" description="Polar residues" evidence="1">
    <location>
        <begin position="264"/>
        <end position="280"/>
    </location>
</feature>
<dbReference type="Proteomes" id="UP001149079">
    <property type="component" value="Unassembled WGS sequence"/>
</dbReference>